<evidence type="ECO:0000313" key="2">
    <source>
        <dbReference type="EMBL" id="OQR81718.1"/>
    </source>
</evidence>
<sequence length="334" mass="39390">MLSCLIHHRWYSNIRRSFNDFLTVVRIEHELQKHRSNVTHLPNNYAVPHNNAFPIHLHGKAMGKIALKYRQDYHKQKLHPDIVQALNEARFLWSPLGFNWNCNLLALTTYKKIHGNLLVSKDFITPSNDPNWPKDTWDMKLGLVVTGLRDRKDSLPQDRKEELKKLGFIWHAIDAMWEERMGASKIYYSIYGHLSVPRTFIVSEDDKRWPKHLHKTPLGLQVRSIRANQVLSPERKSALDAIGFVWDATEEHFQYRLDALKVFKNIYGHVNVPRKFIVPEDELEWPERFWGMKLGEMIKSIQTNKAAQTEDRVDALNALGLQWKRQRKFGWRES</sequence>
<dbReference type="Pfam" id="PF03457">
    <property type="entry name" value="HA"/>
    <property type="match status" value="3"/>
</dbReference>
<accession>A0A1V9Y7S1</accession>
<reference evidence="2 3" key="1">
    <citation type="journal article" date="2014" name="Genome Biol. Evol.">
        <title>The secreted proteins of Achlya hypogyna and Thraustotheca clavata identify the ancestral oomycete secretome and reveal gene acquisitions by horizontal gene transfer.</title>
        <authorList>
            <person name="Misner I."/>
            <person name="Blouin N."/>
            <person name="Leonard G."/>
            <person name="Richards T.A."/>
            <person name="Lane C.E."/>
        </authorList>
    </citation>
    <scope>NUCLEOTIDE SEQUENCE [LARGE SCALE GENOMIC DNA]</scope>
    <source>
        <strain evidence="2 3">ATCC 34112</strain>
    </source>
</reference>
<dbReference type="PANTHER" id="PTHR37066:SF1">
    <property type="entry name" value="LNS2_PITP DOMAIN-CONTAINING PROTEIN"/>
    <property type="match status" value="1"/>
</dbReference>
<evidence type="ECO:0000313" key="3">
    <source>
        <dbReference type="Proteomes" id="UP000243217"/>
    </source>
</evidence>
<dbReference type="OrthoDB" id="76658at2759"/>
<gene>
    <name evidence="2" type="ORF">THRCLA_11469</name>
</gene>
<feature type="domain" description="Helicase-associated" evidence="1">
    <location>
        <begin position="99"/>
        <end position="168"/>
    </location>
</feature>
<dbReference type="EMBL" id="JNBS01004915">
    <property type="protein sequence ID" value="OQR81718.1"/>
    <property type="molecule type" value="Genomic_DNA"/>
</dbReference>
<name>A0A1V9Y7S1_9STRA</name>
<comment type="caution">
    <text evidence="2">The sequence shown here is derived from an EMBL/GenBank/DDBJ whole genome shotgun (WGS) entry which is preliminary data.</text>
</comment>
<feature type="domain" description="Helicase-associated" evidence="1">
    <location>
        <begin position="174"/>
        <end position="244"/>
    </location>
</feature>
<feature type="domain" description="Helicase-associated" evidence="1">
    <location>
        <begin position="250"/>
        <end position="320"/>
    </location>
</feature>
<evidence type="ECO:0000259" key="1">
    <source>
        <dbReference type="Pfam" id="PF03457"/>
    </source>
</evidence>
<dbReference type="PANTHER" id="PTHR37066">
    <property type="entry name" value="HELICASE-ASSOCIATED"/>
    <property type="match status" value="1"/>
</dbReference>
<proteinExistence type="predicted"/>
<dbReference type="InterPro" id="IPR005114">
    <property type="entry name" value="Helicase_assoc"/>
</dbReference>
<protein>
    <recommendedName>
        <fullName evidence="1">Helicase-associated domain-containing protein</fullName>
    </recommendedName>
</protein>
<keyword evidence="3" id="KW-1185">Reference proteome</keyword>
<dbReference type="STRING" id="74557.A0A1V9Y7S1"/>
<organism evidence="2 3">
    <name type="scientific">Thraustotheca clavata</name>
    <dbReference type="NCBI Taxonomy" id="74557"/>
    <lineage>
        <taxon>Eukaryota</taxon>
        <taxon>Sar</taxon>
        <taxon>Stramenopiles</taxon>
        <taxon>Oomycota</taxon>
        <taxon>Saprolegniomycetes</taxon>
        <taxon>Saprolegniales</taxon>
        <taxon>Achlyaceae</taxon>
        <taxon>Thraustotheca</taxon>
    </lineage>
</organism>
<dbReference type="AlphaFoldDB" id="A0A1V9Y7S1"/>
<dbReference type="Proteomes" id="UP000243217">
    <property type="component" value="Unassembled WGS sequence"/>
</dbReference>